<dbReference type="EMBL" id="CAXAMM010039907">
    <property type="protein sequence ID" value="CAK9089932.1"/>
    <property type="molecule type" value="Genomic_DNA"/>
</dbReference>
<keyword evidence="3" id="KW-1185">Reference proteome</keyword>
<dbReference type="PANTHER" id="PTHR31134:SF1">
    <property type="entry name" value="TRANSMEMBRANE PROTEIN 128"/>
    <property type="match status" value="1"/>
</dbReference>
<dbReference type="Proteomes" id="UP001642464">
    <property type="component" value="Unassembled WGS sequence"/>
</dbReference>
<proteinExistence type="predicted"/>
<keyword evidence="1" id="KW-0812">Transmembrane</keyword>
<sequence>MTLLAYLAIWCTSVLKIEEPWETKHPKAIPVMAIVGFTSVWLFFFAFWPVWGLLTLVLQFVLFLGFVSAGHFLPSGTSEGPEKRTNDLLGAILMFVIFFGAFFTSEFIPHEGLAHYTPKPSISLD</sequence>
<gene>
    <name evidence="2" type="ORF">SCF082_LOCUS42430</name>
</gene>
<accession>A0ABP0QSN6</accession>
<evidence type="ECO:0000313" key="3">
    <source>
        <dbReference type="Proteomes" id="UP001642464"/>
    </source>
</evidence>
<reference evidence="2 3" key="1">
    <citation type="submission" date="2024-02" db="EMBL/GenBank/DDBJ databases">
        <authorList>
            <person name="Chen Y."/>
            <person name="Shah S."/>
            <person name="Dougan E. K."/>
            <person name="Thang M."/>
            <person name="Chan C."/>
        </authorList>
    </citation>
    <scope>NUCLEOTIDE SEQUENCE [LARGE SCALE GENOMIC DNA]</scope>
</reference>
<evidence type="ECO:0000313" key="2">
    <source>
        <dbReference type="EMBL" id="CAK9089932.1"/>
    </source>
</evidence>
<evidence type="ECO:0000256" key="1">
    <source>
        <dbReference type="SAM" id="Phobius"/>
    </source>
</evidence>
<keyword evidence="1" id="KW-0472">Membrane</keyword>
<dbReference type="InterPro" id="IPR033579">
    <property type="entry name" value="TMEM128"/>
</dbReference>
<protein>
    <submittedName>
        <fullName evidence="2">Uncharacterized protein</fullName>
    </submittedName>
</protein>
<keyword evidence="1" id="KW-1133">Transmembrane helix</keyword>
<dbReference type="PANTHER" id="PTHR31134">
    <property type="entry name" value="TRANSMEMBRANE PROTEIN 128"/>
    <property type="match status" value="1"/>
</dbReference>
<feature type="transmembrane region" description="Helical" evidence="1">
    <location>
        <begin position="40"/>
        <end position="67"/>
    </location>
</feature>
<dbReference type="Pfam" id="PF20479">
    <property type="entry name" value="TMEM128"/>
    <property type="match status" value="1"/>
</dbReference>
<name>A0ABP0QSN6_9DINO</name>
<feature type="transmembrane region" description="Helical" evidence="1">
    <location>
        <begin position="88"/>
        <end position="108"/>
    </location>
</feature>
<comment type="caution">
    <text evidence="2">The sequence shown here is derived from an EMBL/GenBank/DDBJ whole genome shotgun (WGS) entry which is preliminary data.</text>
</comment>
<organism evidence="2 3">
    <name type="scientific">Durusdinium trenchii</name>
    <dbReference type="NCBI Taxonomy" id="1381693"/>
    <lineage>
        <taxon>Eukaryota</taxon>
        <taxon>Sar</taxon>
        <taxon>Alveolata</taxon>
        <taxon>Dinophyceae</taxon>
        <taxon>Suessiales</taxon>
        <taxon>Symbiodiniaceae</taxon>
        <taxon>Durusdinium</taxon>
    </lineage>
</organism>